<accession>M8BD36</accession>
<dbReference type="AlphaFoldDB" id="M8BD36"/>
<protein>
    <submittedName>
        <fullName evidence="1">Uncharacterized protein</fullName>
    </submittedName>
</protein>
<evidence type="ECO:0000313" key="1">
    <source>
        <dbReference type="EnsemblPlants" id="EMT11590"/>
    </source>
</evidence>
<sequence>MAWRTGGCAGRCLLSLLLLTASLLDWSLISLVNMVIFFAIRFVAPRREEQARLVACRQAWKKPTQGGAKQAKALRE</sequence>
<name>M8BD36_AEGTA</name>
<proteinExistence type="predicted"/>
<organism evidence="1">
    <name type="scientific">Aegilops tauschii</name>
    <name type="common">Tausch's goatgrass</name>
    <name type="synonym">Aegilops squarrosa</name>
    <dbReference type="NCBI Taxonomy" id="37682"/>
    <lineage>
        <taxon>Eukaryota</taxon>
        <taxon>Viridiplantae</taxon>
        <taxon>Streptophyta</taxon>
        <taxon>Embryophyta</taxon>
        <taxon>Tracheophyta</taxon>
        <taxon>Spermatophyta</taxon>
        <taxon>Magnoliopsida</taxon>
        <taxon>Liliopsida</taxon>
        <taxon>Poales</taxon>
        <taxon>Poaceae</taxon>
        <taxon>BOP clade</taxon>
        <taxon>Pooideae</taxon>
        <taxon>Triticodae</taxon>
        <taxon>Triticeae</taxon>
        <taxon>Triticinae</taxon>
        <taxon>Aegilops</taxon>
    </lineage>
</organism>
<dbReference type="EnsemblPlants" id="EMT11590">
    <property type="protein sequence ID" value="EMT11590"/>
    <property type="gene ID" value="F775_23738"/>
</dbReference>
<reference evidence="1" key="1">
    <citation type="submission" date="2015-06" db="UniProtKB">
        <authorList>
            <consortium name="EnsemblPlants"/>
        </authorList>
    </citation>
    <scope>IDENTIFICATION</scope>
</reference>